<organism evidence="2 3">
    <name type="scientific">Elliptochloris bilobata</name>
    <dbReference type="NCBI Taxonomy" id="381761"/>
    <lineage>
        <taxon>Eukaryota</taxon>
        <taxon>Viridiplantae</taxon>
        <taxon>Chlorophyta</taxon>
        <taxon>core chlorophytes</taxon>
        <taxon>Trebouxiophyceae</taxon>
        <taxon>Trebouxiophyceae incertae sedis</taxon>
        <taxon>Elliptochloris clade</taxon>
        <taxon>Elliptochloris</taxon>
    </lineage>
</organism>
<dbReference type="PROSITE" id="PS50076">
    <property type="entry name" value="DNAJ_2"/>
    <property type="match status" value="1"/>
</dbReference>
<comment type="caution">
    <text evidence="2">The sequence shown here is derived from an EMBL/GenBank/DDBJ whole genome shotgun (WGS) entry which is preliminary data.</text>
</comment>
<dbReference type="PANTHER" id="PTHR43908">
    <property type="entry name" value="AT29763P-RELATED"/>
    <property type="match status" value="1"/>
</dbReference>
<evidence type="ECO:0000259" key="1">
    <source>
        <dbReference type="PROSITE" id="PS50076"/>
    </source>
</evidence>
<dbReference type="SUPFAM" id="SSF46565">
    <property type="entry name" value="Chaperone J-domain"/>
    <property type="match status" value="1"/>
</dbReference>
<dbReference type="SMART" id="SM00271">
    <property type="entry name" value="DnaJ"/>
    <property type="match status" value="1"/>
</dbReference>
<dbReference type="EMBL" id="JALJOU010000006">
    <property type="protein sequence ID" value="KAK9843550.1"/>
    <property type="molecule type" value="Genomic_DNA"/>
</dbReference>
<accession>A0AAW1SBR3</accession>
<feature type="domain" description="J" evidence="1">
    <location>
        <begin position="113"/>
        <end position="168"/>
    </location>
</feature>
<dbReference type="PANTHER" id="PTHR43908:SF3">
    <property type="entry name" value="AT29763P-RELATED"/>
    <property type="match status" value="1"/>
</dbReference>
<dbReference type="InterPro" id="IPR036869">
    <property type="entry name" value="J_dom_sf"/>
</dbReference>
<dbReference type="Gene3D" id="1.10.287.110">
    <property type="entry name" value="DnaJ domain"/>
    <property type="match status" value="1"/>
</dbReference>
<evidence type="ECO:0000313" key="2">
    <source>
        <dbReference type="EMBL" id="KAK9843550.1"/>
    </source>
</evidence>
<dbReference type="Proteomes" id="UP001445335">
    <property type="component" value="Unassembled WGS sequence"/>
</dbReference>
<dbReference type="Pfam" id="PF00226">
    <property type="entry name" value="DnaJ"/>
    <property type="match status" value="1"/>
</dbReference>
<keyword evidence="3" id="KW-1185">Reference proteome</keyword>
<proteinExistence type="predicted"/>
<reference evidence="2 3" key="1">
    <citation type="journal article" date="2024" name="Nat. Commun.">
        <title>Phylogenomics reveals the evolutionary origins of lichenization in chlorophyte algae.</title>
        <authorList>
            <person name="Puginier C."/>
            <person name="Libourel C."/>
            <person name="Otte J."/>
            <person name="Skaloud P."/>
            <person name="Haon M."/>
            <person name="Grisel S."/>
            <person name="Petersen M."/>
            <person name="Berrin J.G."/>
            <person name="Delaux P.M."/>
            <person name="Dal Grande F."/>
            <person name="Keller J."/>
        </authorList>
    </citation>
    <scope>NUCLEOTIDE SEQUENCE [LARGE SCALE GENOMIC DNA]</scope>
    <source>
        <strain evidence="2 3">SAG 245.80</strain>
    </source>
</reference>
<dbReference type="AlphaFoldDB" id="A0AAW1SBR3"/>
<dbReference type="GO" id="GO:0071218">
    <property type="term" value="P:cellular response to misfolded protein"/>
    <property type="evidence" value="ECO:0007669"/>
    <property type="project" value="TreeGrafter"/>
</dbReference>
<evidence type="ECO:0000313" key="3">
    <source>
        <dbReference type="Proteomes" id="UP001445335"/>
    </source>
</evidence>
<protein>
    <recommendedName>
        <fullName evidence="1">J domain-containing protein</fullName>
    </recommendedName>
</protein>
<gene>
    <name evidence="2" type="ORF">WJX81_008423</name>
</gene>
<dbReference type="InterPro" id="IPR051100">
    <property type="entry name" value="DnaJ_subfamily_B/C"/>
</dbReference>
<name>A0AAW1SBR3_9CHLO</name>
<dbReference type="PRINTS" id="PR00625">
    <property type="entry name" value="JDOMAIN"/>
</dbReference>
<dbReference type="InterPro" id="IPR001623">
    <property type="entry name" value="DnaJ_domain"/>
</dbReference>
<sequence>MGPPNRANGHQPAPADLRIKAAEVALLRRTIAQRQRQLASEREAAARQAAAEAAAEQQRQQDLARRRDRLKAGFAQAFREAEALAAAELREERGAVSAGADAREVARVLAAPGDYEVLRLAPGASAAALRRRYREMAVALHPDKCKVDGATNAFQRMVQAYQNLLRFV</sequence>
<dbReference type="GO" id="GO:0005789">
    <property type="term" value="C:endoplasmic reticulum membrane"/>
    <property type="evidence" value="ECO:0007669"/>
    <property type="project" value="TreeGrafter"/>
</dbReference>
<dbReference type="CDD" id="cd06257">
    <property type="entry name" value="DnaJ"/>
    <property type="match status" value="1"/>
</dbReference>
<dbReference type="GO" id="GO:0030544">
    <property type="term" value="F:Hsp70 protein binding"/>
    <property type="evidence" value="ECO:0007669"/>
    <property type="project" value="TreeGrafter"/>
</dbReference>